<evidence type="ECO:0000256" key="1">
    <source>
        <dbReference type="SAM" id="MobiDB-lite"/>
    </source>
</evidence>
<organism evidence="3 4">
    <name type="scientific">Daucus carota subsp. sativus</name>
    <name type="common">Carrot</name>
    <dbReference type="NCBI Taxonomy" id="79200"/>
    <lineage>
        <taxon>Eukaryota</taxon>
        <taxon>Viridiplantae</taxon>
        <taxon>Streptophyta</taxon>
        <taxon>Embryophyta</taxon>
        <taxon>Tracheophyta</taxon>
        <taxon>Spermatophyta</taxon>
        <taxon>Magnoliopsida</taxon>
        <taxon>eudicotyledons</taxon>
        <taxon>Gunneridae</taxon>
        <taxon>Pentapetalae</taxon>
        <taxon>asterids</taxon>
        <taxon>campanulids</taxon>
        <taxon>Apiales</taxon>
        <taxon>Apiaceae</taxon>
        <taxon>Apioideae</taxon>
        <taxon>Scandiceae</taxon>
        <taxon>Daucinae</taxon>
        <taxon>Daucus</taxon>
        <taxon>Daucus sect. Daucus</taxon>
    </lineage>
</organism>
<feature type="domain" description="Zinc knuckle CX2CX4HX4C" evidence="2">
    <location>
        <begin position="41"/>
        <end position="85"/>
    </location>
</feature>
<evidence type="ECO:0000313" key="3">
    <source>
        <dbReference type="EMBL" id="WOH12303.1"/>
    </source>
</evidence>
<dbReference type="Proteomes" id="UP000077755">
    <property type="component" value="Chromosome 8"/>
</dbReference>
<dbReference type="AlphaFoldDB" id="A0AAF0XQB0"/>
<dbReference type="InterPro" id="IPR025836">
    <property type="entry name" value="Zn_knuckle_CX2CX4HX4C"/>
</dbReference>
<dbReference type="EMBL" id="CP093350">
    <property type="protein sequence ID" value="WOH12303.1"/>
    <property type="molecule type" value="Genomic_DNA"/>
</dbReference>
<accession>A0AAF0XQB0</accession>
<name>A0AAF0XQB0_DAUCS</name>
<dbReference type="InterPro" id="IPR040256">
    <property type="entry name" value="At4g02000-like"/>
</dbReference>
<gene>
    <name evidence="3" type="ORF">DCAR_0831805</name>
</gene>
<protein>
    <recommendedName>
        <fullName evidence="2">Zinc knuckle CX2CX4HX4C domain-containing protein</fullName>
    </recommendedName>
</protein>
<dbReference type="PANTHER" id="PTHR31286:SF183">
    <property type="entry name" value="CCHC-TYPE DOMAIN-CONTAINING PROTEIN"/>
    <property type="match status" value="1"/>
</dbReference>
<keyword evidence="4" id="KW-1185">Reference proteome</keyword>
<sequence length="178" mass="20007">MSQRVVIDVGNYIGKFVESDENNFVGVWREFLRVRVAIPLDKPLKRRMKLKKSESNWCWVNFKYESIPTFCFICGMVGHSDKFCAKLFDTPEDKIEKPFGTWMRAEPRRRMHTMGSKWLRPGGISPAKSTVEQGGDKMETGGSVAEGNPIKSGKRLKSNEGETARSGGESGSNICHNG</sequence>
<reference evidence="3" key="2">
    <citation type="submission" date="2022-03" db="EMBL/GenBank/DDBJ databases">
        <title>Draft title - Genomic analysis of global carrot germplasm unveils the trajectory of domestication and the origin of high carotenoid orange carrot.</title>
        <authorList>
            <person name="Iorizzo M."/>
            <person name="Ellison S."/>
            <person name="Senalik D."/>
            <person name="Macko-Podgorni A."/>
            <person name="Grzebelus D."/>
            <person name="Bostan H."/>
            <person name="Rolling W."/>
            <person name="Curaba J."/>
            <person name="Simon P."/>
        </authorList>
    </citation>
    <scope>NUCLEOTIDE SEQUENCE</scope>
    <source>
        <tissue evidence="3">Leaf</tissue>
    </source>
</reference>
<reference evidence="3" key="1">
    <citation type="journal article" date="2016" name="Nat. Genet.">
        <title>A high-quality carrot genome assembly provides new insights into carotenoid accumulation and asterid genome evolution.</title>
        <authorList>
            <person name="Iorizzo M."/>
            <person name="Ellison S."/>
            <person name="Senalik D."/>
            <person name="Zeng P."/>
            <person name="Satapoomin P."/>
            <person name="Huang J."/>
            <person name="Bowman M."/>
            <person name="Iovene M."/>
            <person name="Sanseverino W."/>
            <person name="Cavagnaro P."/>
            <person name="Yildiz M."/>
            <person name="Macko-Podgorni A."/>
            <person name="Moranska E."/>
            <person name="Grzebelus E."/>
            <person name="Grzebelus D."/>
            <person name="Ashrafi H."/>
            <person name="Zheng Z."/>
            <person name="Cheng S."/>
            <person name="Spooner D."/>
            <person name="Van Deynze A."/>
            <person name="Simon P."/>
        </authorList>
    </citation>
    <scope>NUCLEOTIDE SEQUENCE</scope>
    <source>
        <tissue evidence="3">Leaf</tissue>
    </source>
</reference>
<dbReference type="Pfam" id="PF14392">
    <property type="entry name" value="zf-CCHC_4"/>
    <property type="match status" value="1"/>
</dbReference>
<evidence type="ECO:0000259" key="2">
    <source>
        <dbReference type="Pfam" id="PF14392"/>
    </source>
</evidence>
<proteinExistence type="predicted"/>
<feature type="region of interest" description="Disordered" evidence="1">
    <location>
        <begin position="116"/>
        <end position="178"/>
    </location>
</feature>
<evidence type="ECO:0000313" key="4">
    <source>
        <dbReference type="Proteomes" id="UP000077755"/>
    </source>
</evidence>
<dbReference type="PANTHER" id="PTHR31286">
    <property type="entry name" value="GLYCINE-RICH CELL WALL STRUCTURAL PROTEIN 1.8-LIKE"/>
    <property type="match status" value="1"/>
</dbReference>